<evidence type="ECO:0000313" key="7">
    <source>
        <dbReference type="Proteomes" id="UP000634455"/>
    </source>
</evidence>
<dbReference type="InterPro" id="IPR017871">
    <property type="entry name" value="ABC_transporter-like_CS"/>
</dbReference>
<dbReference type="PANTHER" id="PTHR42788">
    <property type="entry name" value="TAURINE IMPORT ATP-BINDING PROTEIN-RELATED"/>
    <property type="match status" value="1"/>
</dbReference>
<comment type="caution">
    <text evidence="6">The sequence shown here is derived from an EMBL/GenBank/DDBJ whole genome shotgun (WGS) entry which is preliminary data.</text>
</comment>
<dbReference type="InterPro" id="IPR027417">
    <property type="entry name" value="P-loop_NTPase"/>
</dbReference>
<protein>
    <submittedName>
        <fullName evidence="6">ABC transporter ATP-binding protein</fullName>
    </submittedName>
</protein>
<name>A0ABQ3CSX9_9RHOB</name>
<sequence length="196" mass="21499">MISVAIKRKSFGEQLVLVDVNFNIDTNERVSIVGPSGVGKSTLLRVIAGLDTDYDGQVSSVKNSAVVFQEPTLLNWRDVMDNLRITTRKDDATLTTILSEVGLGEKAQMFPLQLSLGQQRRVSLARALAMEPELLILDEPFASLDGDMVDEMLSLTKQVVDARDMALLLVTHSQKEAAFLTDRRLTLGGNPATIIQ</sequence>
<keyword evidence="3" id="KW-0547">Nucleotide-binding</keyword>
<organism evidence="6 7">
    <name type="scientific">Paramylibacter ulvae</name>
    <dbReference type="NCBI Taxonomy" id="1651968"/>
    <lineage>
        <taxon>Bacteria</taxon>
        <taxon>Pseudomonadati</taxon>
        <taxon>Pseudomonadota</taxon>
        <taxon>Alphaproteobacteria</taxon>
        <taxon>Rhodobacterales</taxon>
        <taxon>Paracoccaceae</taxon>
        <taxon>Paramylibacter</taxon>
    </lineage>
</organism>
<evidence type="ECO:0000256" key="4">
    <source>
        <dbReference type="ARBA" id="ARBA00022840"/>
    </source>
</evidence>
<proteinExistence type="inferred from homology"/>
<dbReference type="SMART" id="SM00382">
    <property type="entry name" value="AAA"/>
    <property type="match status" value="1"/>
</dbReference>
<dbReference type="PANTHER" id="PTHR42788:SF19">
    <property type="entry name" value="ALIPHATIC SULFONATES IMPORT ATP-BINDING PROTEIN SSUB 2"/>
    <property type="match status" value="1"/>
</dbReference>
<evidence type="ECO:0000313" key="6">
    <source>
        <dbReference type="EMBL" id="GHA42547.1"/>
    </source>
</evidence>
<dbReference type="RefSeq" id="WP_189638877.1">
    <property type="nucleotide sequence ID" value="NZ_BMZF01000001.1"/>
</dbReference>
<dbReference type="PROSITE" id="PS00211">
    <property type="entry name" value="ABC_TRANSPORTER_1"/>
    <property type="match status" value="1"/>
</dbReference>
<accession>A0ABQ3CSX9</accession>
<feature type="domain" description="ABC transporter" evidence="5">
    <location>
        <begin position="1"/>
        <end position="196"/>
    </location>
</feature>
<dbReference type="InterPro" id="IPR003593">
    <property type="entry name" value="AAA+_ATPase"/>
</dbReference>
<evidence type="ECO:0000259" key="5">
    <source>
        <dbReference type="PROSITE" id="PS50893"/>
    </source>
</evidence>
<dbReference type="Gene3D" id="3.40.50.300">
    <property type="entry name" value="P-loop containing nucleotide triphosphate hydrolases"/>
    <property type="match status" value="1"/>
</dbReference>
<dbReference type="GO" id="GO:0005524">
    <property type="term" value="F:ATP binding"/>
    <property type="evidence" value="ECO:0007669"/>
    <property type="project" value="UniProtKB-KW"/>
</dbReference>
<evidence type="ECO:0000256" key="2">
    <source>
        <dbReference type="ARBA" id="ARBA00022448"/>
    </source>
</evidence>
<keyword evidence="7" id="KW-1185">Reference proteome</keyword>
<dbReference type="EMBL" id="BMZF01000001">
    <property type="protein sequence ID" value="GHA42547.1"/>
    <property type="molecule type" value="Genomic_DNA"/>
</dbReference>
<keyword evidence="4 6" id="KW-0067">ATP-binding</keyword>
<dbReference type="InterPro" id="IPR003439">
    <property type="entry name" value="ABC_transporter-like_ATP-bd"/>
</dbReference>
<dbReference type="Proteomes" id="UP000634455">
    <property type="component" value="Unassembled WGS sequence"/>
</dbReference>
<dbReference type="SUPFAM" id="SSF52540">
    <property type="entry name" value="P-loop containing nucleoside triphosphate hydrolases"/>
    <property type="match status" value="1"/>
</dbReference>
<reference evidence="7" key="1">
    <citation type="journal article" date="2019" name="Int. J. Syst. Evol. Microbiol.">
        <title>The Global Catalogue of Microorganisms (GCM) 10K type strain sequencing project: providing services to taxonomists for standard genome sequencing and annotation.</title>
        <authorList>
            <consortium name="The Broad Institute Genomics Platform"/>
            <consortium name="The Broad Institute Genome Sequencing Center for Infectious Disease"/>
            <person name="Wu L."/>
            <person name="Ma J."/>
        </authorList>
    </citation>
    <scope>NUCLEOTIDE SEQUENCE [LARGE SCALE GENOMIC DNA]</scope>
    <source>
        <strain evidence="7">KCTC 32465</strain>
    </source>
</reference>
<dbReference type="Pfam" id="PF00005">
    <property type="entry name" value="ABC_tran"/>
    <property type="match status" value="1"/>
</dbReference>
<dbReference type="InterPro" id="IPR050166">
    <property type="entry name" value="ABC_transporter_ATP-bind"/>
</dbReference>
<comment type="similarity">
    <text evidence="1">Belongs to the ABC transporter superfamily.</text>
</comment>
<gene>
    <name evidence="6" type="ORF">GCM10008927_03820</name>
</gene>
<evidence type="ECO:0000256" key="3">
    <source>
        <dbReference type="ARBA" id="ARBA00022741"/>
    </source>
</evidence>
<evidence type="ECO:0000256" key="1">
    <source>
        <dbReference type="ARBA" id="ARBA00005417"/>
    </source>
</evidence>
<dbReference type="PROSITE" id="PS50893">
    <property type="entry name" value="ABC_TRANSPORTER_2"/>
    <property type="match status" value="1"/>
</dbReference>
<keyword evidence="2" id="KW-0813">Transport</keyword>